<feature type="region of interest" description="Disordered" evidence="1">
    <location>
        <begin position="56"/>
        <end position="75"/>
    </location>
</feature>
<sequence length="106" mass="11117">MGKPPAFAGSSGQDRAIRVWFCLVWSEGDPGRSVRGGRVGSWAARAPFPRRRQVCANSGTHSGTHAGPGILRPARSPVAPFPGSCPRAPPFAVGGVEEFRCPAAHL</sequence>
<dbReference type="EMBL" id="BMND01000005">
    <property type="protein sequence ID" value="GGN40215.1"/>
    <property type="molecule type" value="Genomic_DNA"/>
</dbReference>
<name>A0ABQ2J4U6_9ACTN</name>
<accession>A0ABQ2J4U6</accession>
<organism evidence="2 3">
    <name type="scientific">Streptomyces kronopolitis</name>
    <dbReference type="NCBI Taxonomy" id="1612435"/>
    <lineage>
        <taxon>Bacteria</taxon>
        <taxon>Bacillati</taxon>
        <taxon>Actinomycetota</taxon>
        <taxon>Actinomycetes</taxon>
        <taxon>Kitasatosporales</taxon>
        <taxon>Streptomycetaceae</taxon>
        <taxon>Streptomyces</taxon>
    </lineage>
</organism>
<comment type="caution">
    <text evidence="2">The sequence shown here is derived from an EMBL/GenBank/DDBJ whole genome shotgun (WGS) entry which is preliminary data.</text>
</comment>
<reference evidence="3" key="1">
    <citation type="journal article" date="2019" name="Int. J. Syst. Evol. Microbiol.">
        <title>The Global Catalogue of Microorganisms (GCM) 10K type strain sequencing project: providing services to taxonomists for standard genome sequencing and annotation.</title>
        <authorList>
            <consortium name="The Broad Institute Genomics Platform"/>
            <consortium name="The Broad Institute Genome Sequencing Center for Infectious Disease"/>
            <person name="Wu L."/>
            <person name="Ma J."/>
        </authorList>
    </citation>
    <scope>NUCLEOTIDE SEQUENCE [LARGE SCALE GENOMIC DNA]</scope>
    <source>
        <strain evidence="3">CGMCC 4.7323</strain>
    </source>
</reference>
<proteinExistence type="predicted"/>
<gene>
    <name evidence="2" type="ORF">GCM10012285_17990</name>
</gene>
<evidence type="ECO:0000256" key="1">
    <source>
        <dbReference type="SAM" id="MobiDB-lite"/>
    </source>
</evidence>
<evidence type="ECO:0000313" key="2">
    <source>
        <dbReference type="EMBL" id="GGN40215.1"/>
    </source>
</evidence>
<dbReference type="Proteomes" id="UP000600080">
    <property type="component" value="Unassembled WGS sequence"/>
</dbReference>
<keyword evidence="3" id="KW-1185">Reference proteome</keyword>
<protein>
    <submittedName>
        <fullName evidence="2">Uncharacterized protein</fullName>
    </submittedName>
</protein>
<evidence type="ECO:0000313" key="3">
    <source>
        <dbReference type="Proteomes" id="UP000600080"/>
    </source>
</evidence>